<dbReference type="Proteomes" id="UP000045051">
    <property type="component" value="Unassembled WGS sequence"/>
</dbReference>
<dbReference type="RefSeq" id="WP_042344223.1">
    <property type="nucleotide sequence ID" value="NZ_CDOI01000142.1"/>
</dbReference>
<dbReference type="EMBL" id="CDOI01000142">
    <property type="protein sequence ID" value="CEN46101.1"/>
    <property type="molecule type" value="Genomic_DNA"/>
</dbReference>
<proteinExistence type="predicted"/>
<sequence>MKIKVILSIAVITLLWSCKSNSENDKVSVEAAEKWLYAIFQCPNGNGFCFPEWGGDDKLYTKRFLEFYNEAIELYSFWAEDNYDSEEALEQARAQYKKKWASVYNPVKEDDLNVFGTGNGDVDKLEDLKIKHLKDLSFNVFIDYGEVKTSSDVILVKNGDSFQIDYMNTNFID</sequence>
<keyword evidence="2" id="KW-1185">Reference proteome</keyword>
<dbReference type="AlphaFoldDB" id="A0A0B7I2A4"/>
<organism evidence="1 2">
    <name type="scientific">Capnocytophaga canis</name>
    <dbReference type="NCBI Taxonomy" id="1848903"/>
    <lineage>
        <taxon>Bacteria</taxon>
        <taxon>Pseudomonadati</taxon>
        <taxon>Bacteroidota</taxon>
        <taxon>Flavobacteriia</taxon>
        <taxon>Flavobacteriales</taxon>
        <taxon>Flavobacteriaceae</taxon>
        <taxon>Capnocytophaga</taxon>
    </lineage>
</organism>
<accession>A0A0B7I2A4</accession>
<name>A0A0B7I2A4_9FLAO</name>
<gene>
    <name evidence="1" type="ORF">CCAND38_310033</name>
</gene>
<evidence type="ECO:0000313" key="1">
    <source>
        <dbReference type="EMBL" id="CEN46101.1"/>
    </source>
</evidence>
<protein>
    <submittedName>
        <fullName evidence="1">Uncharacterized protein</fullName>
    </submittedName>
</protein>
<reference evidence="1 2" key="1">
    <citation type="submission" date="2015-01" db="EMBL/GenBank/DDBJ databases">
        <authorList>
            <person name="Xiang T."/>
            <person name="Song Y."/>
            <person name="Huang L."/>
            <person name="Wang B."/>
            <person name="Wu P."/>
        </authorList>
    </citation>
    <scope>NUCLEOTIDE SEQUENCE [LARGE SCALE GENOMIC DNA]</scope>
    <source>
        <strain evidence="1 2">CcD38</strain>
    </source>
</reference>
<evidence type="ECO:0000313" key="2">
    <source>
        <dbReference type="Proteomes" id="UP000045051"/>
    </source>
</evidence>